<reference evidence="2 3" key="1">
    <citation type="submission" date="2016-06" db="EMBL/GenBank/DDBJ databases">
        <title>Four novel species of enterococci isolated from chicken manure.</title>
        <authorList>
            <person name="Van Tyne D."/>
        </authorList>
    </citation>
    <scope>NUCLEOTIDE SEQUENCE [LARGE SCALE GENOMIC DNA]</scope>
    <source>
        <strain evidence="2 3">CU12B</strain>
    </source>
</reference>
<dbReference type="Proteomes" id="UP000782705">
    <property type="component" value="Unassembled WGS sequence"/>
</dbReference>
<keyword evidence="1" id="KW-0812">Transmembrane</keyword>
<gene>
    <name evidence="2" type="ORF">BAU17_01425</name>
</gene>
<evidence type="ECO:0008006" key="4">
    <source>
        <dbReference type="Google" id="ProtNLM"/>
    </source>
</evidence>
<proteinExistence type="predicted"/>
<keyword evidence="3" id="KW-1185">Reference proteome</keyword>
<evidence type="ECO:0000313" key="2">
    <source>
        <dbReference type="EMBL" id="KAF1302058.1"/>
    </source>
</evidence>
<dbReference type="RefSeq" id="WP_161903039.1">
    <property type="nucleotide sequence ID" value="NZ_MAEL01000054.1"/>
</dbReference>
<feature type="transmembrane region" description="Helical" evidence="1">
    <location>
        <begin position="416"/>
        <end position="436"/>
    </location>
</feature>
<feature type="transmembrane region" description="Helical" evidence="1">
    <location>
        <begin position="192"/>
        <end position="212"/>
    </location>
</feature>
<feature type="transmembrane region" description="Helical" evidence="1">
    <location>
        <begin position="489"/>
        <end position="509"/>
    </location>
</feature>
<feature type="transmembrane region" description="Helical" evidence="1">
    <location>
        <begin position="330"/>
        <end position="354"/>
    </location>
</feature>
<feature type="transmembrane region" description="Helical" evidence="1">
    <location>
        <begin position="41"/>
        <end position="67"/>
    </location>
</feature>
<keyword evidence="1" id="KW-0472">Membrane</keyword>
<feature type="transmembrane region" description="Helical" evidence="1">
    <location>
        <begin position="448"/>
        <end position="468"/>
    </location>
</feature>
<evidence type="ECO:0000313" key="3">
    <source>
        <dbReference type="Proteomes" id="UP000782705"/>
    </source>
</evidence>
<feature type="transmembrane region" description="Helical" evidence="1">
    <location>
        <begin position="73"/>
        <end position="92"/>
    </location>
</feature>
<organism evidence="2 3">
    <name type="scientific">Candidatus Enterococcus willemsii</name>
    <dbReference type="NCBI Taxonomy" id="1857215"/>
    <lineage>
        <taxon>Bacteria</taxon>
        <taxon>Bacillati</taxon>
        <taxon>Bacillota</taxon>
        <taxon>Bacilli</taxon>
        <taxon>Lactobacillales</taxon>
        <taxon>Enterococcaceae</taxon>
        <taxon>Enterococcus</taxon>
    </lineage>
</organism>
<feature type="transmembrane region" description="Helical" evidence="1">
    <location>
        <begin position="158"/>
        <end position="180"/>
    </location>
</feature>
<protein>
    <recommendedName>
        <fullName evidence="4">ABC transporter permease</fullName>
    </recommendedName>
</protein>
<feature type="transmembrane region" description="Helical" evidence="1">
    <location>
        <begin position="263"/>
        <end position="285"/>
    </location>
</feature>
<dbReference type="EMBL" id="MAEL01000054">
    <property type="protein sequence ID" value="KAF1302058.1"/>
    <property type="molecule type" value="Genomic_DNA"/>
</dbReference>
<accession>A0ABQ6YWK1</accession>
<keyword evidence="1" id="KW-1133">Transmembrane helix</keyword>
<feature type="transmembrane region" description="Helical" evidence="1">
    <location>
        <begin position="515"/>
        <end position="536"/>
    </location>
</feature>
<evidence type="ECO:0000256" key="1">
    <source>
        <dbReference type="SAM" id="Phobius"/>
    </source>
</evidence>
<name>A0ABQ6YWK1_9ENTE</name>
<feature type="transmembrane region" description="Helical" evidence="1">
    <location>
        <begin position="125"/>
        <end position="146"/>
    </location>
</feature>
<feature type="transmembrane region" description="Helical" evidence="1">
    <location>
        <begin position="374"/>
        <end position="395"/>
    </location>
</feature>
<comment type="caution">
    <text evidence="2">The sequence shown here is derived from an EMBL/GenBank/DDBJ whole genome shotgun (WGS) entry which is preliminary data.</text>
</comment>
<sequence>MNTSKHPAHLTWLLVKNRLLAQTSLNTFRYEKDPKKKRKKLALMLTIVLVAIILISYMIGLSIGYATLGLKNLIPGLALLLSSLLTLFFTMFKANGEFFGFNDYDVVMSLPFSTRTVVNSRFINMYLWNTLFSLLIMLPMGAVYAWYAQPAWTFYPMWLLGIFIASLIPTTIAAIFGAGITAISAKFRYAKTMATVLSFALIIVILIGSMSLGSTNVPKGFIDSSGNLDLTQLSSMVSQLSDEMAHLYPPLRLFTLGVVDGQFIAYALFCLVSIGWYVGFVYLLALRYEKINTAVTSNYSRNNYQLTQLHQSSMIAAIYKKTILRILKSTIAATNLLVGCVMAILAAGAIFFVGPENVLQSMGFPDVLPVVKSAAPFAIAAMISMTNTAAVSLALEGQNIWLIKSLPIPPKTLYDSYLLVNFTFTIPTSLICSLLLSLTLKPSFLETAVFFLAPLVFVIATSVIGIMIGNRFAYYDWQEETQVVKQSMMSMLGGLGGLVVIGLSGFIVTSGVLPLSPFILTILLTFLIGIAAIILYTKESTRPIKE</sequence>